<sequence>MLQSRNIPFRRDRVLIPSMLAISVAIATPGSAAVGCGEETAGAHCRFENAPAQISDTQIILGERPHPYSELLAPLRFTDSRGVLWTAPSATLTDGASIPTIFVPLIGDPRSPEFLAAASLHDAYCGLGNEALPQYHQRSWQETHRMFYDSLRAAGVPATKAKTMFAAVYLGGPRWDDPSRSLADVPEARLREEMERCIAFIEREDPDLAEIEDWMSRREPALRVSQ</sequence>
<evidence type="ECO:0000313" key="2">
    <source>
        <dbReference type="EMBL" id="PTX45926.1"/>
    </source>
</evidence>
<keyword evidence="3" id="KW-1185">Reference proteome</keyword>
<keyword evidence="1" id="KW-0732">Signal</keyword>
<evidence type="ECO:0000256" key="1">
    <source>
        <dbReference type="SAM" id="SignalP"/>
    </source>
</evidence>
<dbReference type="InterPro" id="IPR010767">
    <property type="entry name" value="Phage_CGC-2007_Cje0229"/>
</dbReference>
<proteinExistence type="predicted"/>
<comment type="caution">
    <text evidence="2">The sequence shown here is derived from an EMBL/GenBank/DDBJ whole genome shotgun (WGS) entry which is preliminary data.</text>
</comment>
<dbReference type="EMBL" id="QBKN01000019">
    <property type="protein sequence ID" value="PTX45926.1"/>
    <property type="molecule type" value="Genomic_DNA"/>
</dbReference>
<gene>
    <name evidence="2" type="ORF">C8N44_11984</name>
</gene>
<accession>A0A2T6AQA2</accession>
<organism evidence="2 3">
    <name type="scientific">Allosediminivita pacifica</name>
    <dbReference type="NCBI Taxonomy" id="1267769"/>
    <lineage>
        <taxon>Bacteria</taxon>
        <taxon>Pseudomonadati</taxon>
        <taxon>Pseudomonadota</taxon>
        <taxon>Alphaproteobacteria</taxon>
        <taxon>Rhodobacterales</taxon>
        <taxon>Paracoccaceae</taxon>
        <taxon>Allosediminivita</taxon>
    </lineage>
</organism>
<dbReference type="Pfam" id="PF07087">
    <property type="entry name" value="DUF1353"/>
    <property type="match status" value="1"/>
</dbReference>
<protein>
    <submittedName>
        <fullName evidence="2">Uncharacterized protein DUF1353</fullName>
    </submittedName>
</protein>
<name>A0A2T6AQA2_9RHOB</name>
<feature type="signal peptide" evidence="1">
    <location>
        <begin position="1"/>
        <end position="27"/>
    </location>
</feature>
<reference evidence="2 3" key="1">
    <citation type="submission" date="2018-04" db="EMBL/GenBank/DDBJ databases">
        <title>Genomic Encyclopedia of Archaeal and Bacterial Type Strains, Phase II (KMG-II): from individual species to whole genera.</title>
        <authorList>
            <person name="Goeker M."/>
        </authorList>
    </citation>
    <scope>NUCLEOTIDE SEQUENCE [LARGE SCALE GENOMIC DNA]</scope>
    <source>
        <strain evidence="2 3">DSM 29329</strain>
    </source>
</reference>
<evidence type="ECO:0000313" key="3">
    <source>
        <dbReference type="Proteomes" id="UP000244069"/>
    </source>
</evidence>
<dbReference type="Proteomes" id="UP000244069">
    <property type="component" value="Unassembled WGS sequence"/>
</dbReference>
<feature type="chain" id="PRO_5015600815" evidence="1">
    <location>
        <begin position="28"/>
        <end position="226"/>
    </location>
</feature>
<dbReference type="AlphaFoldDB" id="A0A2T6AQA2"/>